<evidence type="ECO:0000256" key="1">
    <source>
        <dbReference type="PROSITE-ProRule" id="PRU00267"/>
    </source>
</evidence>
<keyword evidence="1" id="KW-0238">DNA-binding</keyword>
<name>A0A1R1X9U5_9FUNG</name>
<accession>A0A1R1X9U5</accession>
<dbReference type="AlphaFoldDB" id="A0A1R1X9U5"/>
<dbReference type="GO" id="GO:0005634">
    <property type="term" value="C:nucleus"/>
    <property type="evidence" value="ECO:0007669"/>
    <property type="project" value="UniProtKB-UniRule"/>
</dbReference>
<proteinExistence type="predicted"/>
<evidence type="ECO:0000313" key="3">
    <source>
        <dbReference type="EMBL" id="OMJ11407.1"/>
    </source>
</evidence>
<sequence length="481" mass="54615">MENSNNISLCKPKKYKCSGGIEYVERYPDHYVLFIPNNISQTEIINRISLCTVDKKKKKRPKSNRANNSFILYRMDKKQEIISSNPNMNQKYVSQICASMWKNEPPSVREKYKAKYEDLKAHQRCEKRKLEDDTMDCIKVESLLTKIESTSTDTVNTNNTLVSSPSNQEIDSNNLFSFAENLEYDQISSSQVDGVSIAPSMKDNLGITEGYLSSRRRSLTMPGLMSKNMFETINKAVNEAKNTQINSFTNGFNILQQENPKMSDIFNKDYDLASKTISKEKETSIQLGDWISKFSAPLNTFGTSIKVPNSFNKPNMIKLSTLKPANSVSNIDSKPSVEKFIGFDEQSIKNASNPQNIEYSKYTNIDHDFDLSSIFGCSDPIVCSNDSRNQLTSNNYNIISGLLSNNGSFSNENSTPNFSQDIDPTLNFDCYNFNNFLTMNQPQQSSNYLSQNMSDSTNFINNYQFDFSNAAFDSSSNIFHY</sequence>
<dbReference type="OrthoDB" id="6247875at2759"/>
<dbReference type="InterPro" id="IPR036910">
    <property type="entry name" value="HMG_box_dom_sf"/>
</dbReference>
<evidence type="ECO:0000313" key="4">
    <source>
        <dbReference type="Proteomes" id="UP000187283"/>
    </source>
</evidence>
<evidence type="ECO:0000259" key="2">
    <source>
        <dbReference type="PROSITE" id="PS50118"/>
    </source>
</evidence>
<comment type="caution">
    <text evidence="3">The sequence shown here is derived from an EMBL/GenBank/DDBJ whole genome shotgun (WGS) entry which is preliminary data.</text>
</comment>
<keyword evidence="1" id="KW-0539">Nucleus</keyword>
<keyword evidence="4" id="KW-1185">Reference proteome</keyword>
<organism evidence="3 4">
    <name type="scientific">Smittium culicis</name>
    <dbReference type="NCBI Taxonomy" id="133412"/>
    <lineage>
        <taxon>Eukaryota</taxon>
        <taxon>Fungi</taxon>
        <taxon>Fungi incertae sedis</taxon>
        <taxon>Zoopagomycota</taxon>
        <taxon>Kickxellomycotina</taxon>
        <taxon>Harpellomycetes</taxon>
        <taxon>Harpellales</taxon>
        <taxon>Legeriomycetaceae</taxon>
        <taxon>Smittium</taxon>
    </lineage>
</organism>
<dbReference type="SUPFAM" id="SSF47095">
    <property type="entry name" value="HMG-box"/>
    <property type="match status" value="1"/>
</dbReference>
<dbReference type="GO" id="GO:0003677">
    <property type="term" value="F:DNA binding"/>
    <property type="evidence" value="ECO:0007669"/>
    <property type="project" value="UniProtKB-UniRule"/>
</dbReference>
<dbReference type="Gene3D" id="1.10.30.10">
    <property type="entry name" value="High mobility group box domain"/>
    <property type="match status" value="1"/>
</dbReference>
<dbReference type="SMART" id="SM00398">
    <property type="entry name" value="HMG"/>
    <property type="match status" value="1"/>
</dbReference>
<dbReference type="InterPro" id="IPR009071">
    <property type="entry name" value="HMG_box_dom"/>
</dbReference>
<reference evidence="3 4" key="1">
    <citation type="submission" date="2017-01" db="EMBL/GenBank/DDBJ databases">
        <authorList>
            <person name="Mah S.A."/>
            <person name="Swanson W.J."/>
            <person name="Moy G.W."/>
            <person name="Vacquier V.D."/>
        </authorList>
    </citation>
    <scope>NUCLEOTIDE SEQUENCE [LARGE SCALE GENOMIC DNA]</scope>
    <source>
        <strain evidence="3 4">GSMNP</strain>
    </source>
</reference>
<protein>
    <submittedName>
        <fullName evidence="3">Mating-type protein a-1</fullName>
    </submittedName>
</protein>
<dbReference type="EMBL" id="LSSN01004499">
    <property type="protein sequence ID" value="OMJ11407.1"/>
    <property type="molecule type" value="Genomic_DNA"/>
</dbReference>
<dbReference type="Pfam" id="PF00505">
    <property type="entry name" value="HMG_box"/>
    <property type="match status" value="1"/>
</dbReference>
<dbReference type="PROSITE" id="PS50118">
    <property type="entry name" value="HMG_BOX_2"/>
    <property type="match status" value="1"/>
</dbReference>
<feature type="domain" description="HMG box" evidence="2">
    <location>
        <begin position="63"/>
        <end position="131"/>
    </location>
</feature>
<gene>
    <name evidence="3" type="ORF">AYI70_g9743</name>
</gene>
<feature type="DNA-binding region" description="HMG box" evidence="1">
    <location>
        <begin position="63"/>
        <end position="131"/>
    </location>
</feature>
<dbReference type="Proteomes" id="UP000187283">
    <property type="component" value="Unassembled WGS sequence"/>
</dbReference>
<dbReference type="STRING" id="133412.A0A1R1X9U5"/>